<sequence length="102" mass="11819">MTLSRPLDEFYTIACPKSKRAVEVACNRIDIFTIFRAPSILQNVNSREFSKRIVEEACVMWPKLKILHGKPTQSQTKKTVLYFTGSIGQDIYGIRYYELEII</sequence>
<protein>
    <submittedName>
        <fullName evidence="1">Uncharacterized protein</fullName>
    </submittedName>
</protein>
<dbReference type="AlphaFoldDB" id="A0AAV4TAS9"/>
<evidence type="ECO:0000313" key="2">
    <source>
        <dbReference type="Proteomes" id="UP001054945"/>
    </source>
</evidence>
<organism evidence="1 2">
    <name type="scientific">Caerostris extrusa</name>
    <name type="common">Bark spider</name>
    <name type="synonym">Caerostris bankana</name>
    <dbReference type="NCBI Taxonomy" id="172846"/>
    <lineage>
        <taxon>Eukaryota</taxon>
        <taxon>Metazoa</taxon>
        <taxon>Ecdysozoa</taxon>
        <taxon>Arthropoda</taxon>
        <taxon>Chelicerata</taxon>
        <taxon>Arachnida</taxon>
        <taxon>Araneae</taxon>
        <taxon>Araneomorphae</taxon>
        <taxon>Entelegynae</taxon>
        <taxon>Araneoidea</taxon>
        <taxon>Araneidae</taxon>
        <taxon>Caerostris</taxon>
    </lineage>
</organism>
<evidence type="ECO:0000313" key="1">
    <source>
        <dbReference type="EMBL" id="GIY41892.1"/>
    </source>
</evidence>
<comment type="caution">
    <text evidence="1">The sequence shown here is derived from an EMBL/GenBank/DDBJ whole genome shotgun (WGS) entry which is preliminary data.</text>
</comment>
<proteinExistence type="predicted"/>
<reference evidence="1 2" key="1">
    <citation type="submission" date="2021-06" db="EMBL/GenBank/DDBJ databases">
        <title>Caerostris extrusa draft genome.</title>
        <authorList>
            <person name="Kono N."/>
            <person name="Arakawa K."/>
        </authorList>
    </citation>
    <scope>NUCLEOTIDE SEQUENCE [LARGE SCALE GENOMIC DNA]</scope>
</reference>
<name>A0AAV4TAS9_CAEEX</name>
<dbReference type="EMBL" id="BPLR01010772">
    <property type="protein sequence ID" value="GIY41892.1"/>
    <property type="molecule type" value="Genomic_DNA"/>
</dbReference>
<gene>
    <name evidence="1" type="ORF">CEXT_417021</name>
</gene>
<keyword evidence="2" id="KW-1185">Reference proteome</keyword>
<dbReference type="Proteomes" id="UP001054945">
    <property type="component" value="Unassembled WGS sequence"/>
</dbReference>
<accession>A0AAV4TAS9</accession>